<dbReference type="EMBL" id="JACHVA010000118">
    <property type="protein sequence ID" value="MBC2603127.1"/>
    <property type="molecule type" value="Genomic_DNA"/>
</dbReference>
<proteinExistence type="predicted"/>
<keyword evidence="2" id="KW-1185">Reference proteome</keyword>
<protein>
    <recommendedName>
        <fullName evidence="3">Lipoprotein</fullName>
    </recommendedName>
</protein>
<evidence type="ECO:0000313" key="2">
    <source>
        <dbReference type="Proteomes" id="UP000525652"/>
    </source>
</evidence>
<gene>
    <name evidence="1" type="ORF">H5P30_15190</name>
</gene>
<dbReference type="Proteomes" id="UP000525652">
    <property type="component" value="Unassembled WGS sequence"/>
</dbReference>
<dbReference type="PROSITE" id="PS51257">
    <property type="entry name" value="PROKAR_LIPOPROTEIN"/>
    <property type="match status" value="1"/>
</dbReference>
<name>A0A7X1E6Y5_9BACT</name>
<evidence type="ECO:0008006" key="3">
    <source>
        <dbReference type="Google" id="ProtNLM"/>
    </source>
</evidence>
<accession>A0A7X1E6Y5</accession>
<comment type="caution">
    <text evidence="1">The sequence shown here is derived from an EMBL/GenBank/DDBJ whole genome shotgun (WGS) entry which is preliminary data.</text>
</comment>
<dbReference type="AlphaFoldDB" id="A0A7X1E6Y5"/>
<organism evidence="1 2">
    <name type="scientific">Puniceicoccus vermicola</name>
    <dbReference type="NCBI Taxonomy" id="388746"/>
    <lineage>
        <taxon>Bacteria</taxon>
        <taxon>Pseudomonadati</taxon>
        <taxon>Verrucomicrobiota</taxon>
        <taxon>Opitutia</taxon>
        <taxon>Puniceicoccales</taxon>
        <taxon>Puniceicoccaceae</taxon>
        <taxon>Puniceicoccus</taxon>
    </lineage>
</organism>
<reference evidence="1 2" key="1">
    <citation type="submission" date="2020-07" db="EMBL/GenBank/DDBJ databases">
        <authorList>
            <person name="Feng X."/>
        </authorList>
    </citation>
    <scope>NUCLEOTIDE SEQUENCE [LARGE SCALE GENOMIC DNA]</scope>
    <source>
        <strain evidence="1 2">JCM14086</strain>
    </source>
</reference>
<sequence>MKTYTLLSFLAITVILSGCSTIQSPSLTGEWEQKKDGKTQADLVFGPGDTFHANLAAADGVEVKGITHIEGSEIIFINESGTDATSSNPAPGTYMYSIKGDTLVFGKIEDPLVRRTKFLSQPWTRVDPEQK</sequence>
<dbReference type="RefSeq" id="WP_185693767.1">
    <property type="nucleotide sequence ID" value="NZ_JACHVA010000118.1"/>
</dbReference>
<evidence type="ECO:0000313" key="1">
    <source>
        <dbReference type="EMBL" id="MBC2603127.1"/>
    </source>
</evidence>